<proteinExistence type="predicted"/>
<sequence length="105" mass="12104">MKQFLQIIFLVSCHFIFAQNQPLENQLKQDSAATASQRDTAKTESNNIKSKMILPEKKSDPMKSVAEHDFDLEIRAILDYRLNRVLREDLFCLICETESDKGQLA</sequence>
<dbReference type="RefSeq" id="WP_191737977.1">
    <property type="nucleotide sequence ID" value="NZ_JACYFS010000007.1"/>
</dbReference>
<organism evidence="2 3">
    <name type="scientific">Chryseobacterium caseinilyticum</name>
    <dbReference type="NCBI Taxonomy" id="2771428"/>
    <lineage>
        <taxon>Bacteria</taxon>
        <taxon>Pseudomonadati</taxon>
        <taxon>Bacteroidota</taxon>
        <taxon>Flavobacteriia</taxon>
        <taxon>Flavobacteriales</taxon>
        <taxon>Weeksellaceae</taxon>
        <taxon>Chryseobacterium group</taxon>
        <taxon>Chryseobacterium</taxon>
    </lineage>
</organism>
<evidence type="ECO:0000256" key="1">
    <source>
        <dbReference type="SAM" id="MobiDB-lite"/>
    </source>
</evidence>
<reference evidence="2 3" key="1">
    <citation type="submission" date="2020-09" db="EMBL/GenBank/DDBJ databases">
        <title>Genome seq and assembly of Chryseobacterium sp.</title>
        <authorList>
            <person name="Chhetri G."/>
        </authorList>
    </citation>
    <scope>NUCLEOTIDE SEQUENCE [LARGE SCALE GENOMIC DNA]</scope>
    <source>
        <strain evidence="2 3">GCR10</strain>
    </source>
</reference>
<keyword evidence="3" id="KW-1185">Reference proteome</keyword>
<name>A0ABR8ZHB4_9FLAO</name>
<gene>
    <name evidence="2" type="ORF">IC610_17415</name>
</gene>
<dbReference type="Proteomes" id="UP000637299">
    <property type="component" value="Unassembled WGS sequence"/>
</dbReference>
<feature type="region of interest" description="Disordered" evidence="1">
    <location>
        <begin position="28"/>
        <end position="49"/>
    </location>
</feature>
<comment type="caution">
    <text evidence="2">The sequence shown here is derived from an EMBL/GenBank/DDBJ whole genome shotgun (WGS) entry which is preliminary data.</text>
</comment>
<protein>
    <submittedName>
        <fullName evidence="2">Uncharacterized protein</fullName>
    </submittedName>
</protein>
<evidence type="ECO:0000313" key="2">
    <source>
        <dbReference type="EMBL" id="MBD8084193.1"/>
    </source>
</evidence>
<evidence type="ECO:0000313" key="3">
    <source>
        <dbReference type="Proteomes" id="UP000637299"/>
    </source>
</evidence>
<accession>A0ABR8ZHB4</accession>
<dbReference type="EMBL" id="JACYFS010000007">
    <property type="protein sequence ID" value="MBD8084193.1"/>
    <property type="molecule type" value="Genomic_DNA"/>
</dbReference>